<dbReference type="Proteomes" id="UP000033452">
    <property type="component" value="Unassembled WGS sequence"/>
</dbReference>
<dbReference type="EMBL" id="JXYA01000027">
    <property type="protein sequence ID" value="KJZ08259.1"/>
    <property type="molecule type" value="Genomic_DNA"/>
</dbReference>
<dbReference type="InterPro" id="IPR001347">
    <property type="entry name" value="SIS_dom"/>
</dbReference>
<dbReference type="PATRIC" id="fig|43658.5.peg.2667"/>
<dbReference type="AlphaFoldDB" id="A0A0F4QLP7"/>
<evidence type="ECO:0000313" key="5">
    <source>
        <dbReference type="Proteomes" id="UP000292345"/>
    </source>
</evidence>
<sequence>MQESIKEIFTESIQAQIAAGEALPEVLESTAYAIAQCLINGNKLICCGVPSCHMIAEHFSNLLVNYFETERPCLPALTLSQTQINLSNGDESQGADYFARQVRAISNQNDLLFVVAIDGHEKSVISAVEAALTSDLNVIALIGDDGGELTGLLGPNDVEIRVPSKRASRILETHLFTVHCLSQLIDNILFPQDA</sequence>
<evidence type="ECO:0000313" key="2">
    <source>
        <dbReference type="EMBL" id="KJZ08259.1"/>
    </source>
</evidence>
<protein>
    <submittedName>
        <fullName evidence="2">DnaA initiator-associating protein DiaA</fullName>
    </submittedName>
    <submittedName>
        <fullName evidence="3">SIS domain-containing protein</fullName>
    </submittedName>
</protein>
<dbReference type="EMBL" id="PPUZ01000003">
    <property type="protein sequence ID" value="RZM85073.1"/>
    <property type="molecule type" value="Genomic_DNA"/>
</dbReference>
<keyword evidence="4" id="KW-1185">Reference proteome</keyword>
<dbReference type="GO" id="GO:1901135">
    <property type="term" value="P:carbohydrate derivative metabolic process"/>
    <property type="evidence" value="ECO:0007669"/>
    <property type="project" value="InterPro"/>
</dbReference>
<dbReference type="InterPro" id="IPR050099">
    <property type="entry name" value="SIS_GmhA/DiaA_subfam"/>
</dbReference>
<name>A0A0F4QLP7_9GAMM</name>
<dbReference type="OrthoDB" id="9810929at2"/>
<dbReference type="PROSITE" id="PS51464">
    <property type="entry name" value="SIS"/>
    <property type="match status" value="1"/>
</dbReference>
<reference evidence="2 4" key="1">
    <citation type="journal article" date="2015" name="BMC Genomics">
        <title>Genome mining reveals unlocked bioactive potential of marine Gram-negative bacteria.</title>
        <authorList>
            <person name="Machado H."/>
            <person name="Sonnenschein E.C."/>
            <person name="Melchiorsen J."/>
            <person name="Gram L."/>
        </authorList>
    </citation>
    <scope>NUCLEOTIDE SEQUENCE [LARGE SCALE GENOMIC DNA]</scope>
    <source>
        <strain evidence="2 4">S2471</strain>
    </source>
</reference>
<dbReference type="SUPFAM" id="SSF53697">
    <property type="entry name" value="SIS domain"/>
    <property type="match status" value="1"/>
</dbReference>
<evidence type="ECO:0000259" key="1">
    <source>
        <dbReference type="PROSITE" id="PS51464"/>
    </source>
</evidence>
<dbReference type="Pfam" id="PF13580">
    <property type="entry name" value="SIS_2"/>
    <property type="match status" value="1"/>
</dbReference>
<gene>
    <name evidence="3" type="ORF">C3B51_01415</name>
    <name evidence="2" type="ORF">TW77_12620</name>
</gene>
<evidence type="ECO:0000313" key="4">
    <source>
        <dbReference type="Proteomes" id="UP000033452"/>
    </source>
</evidence>
<dbReference type="RefSeq" id="WP_046005342.1">
    <property type="nucleotide sequence ID" value="NZ_JXYA01000027.1"/>
</dbReference>
<accession>A0A0F4QLP7</accession>
<dbReference type="PANTHER" id="PTHR30390">
    <property type="entry name" value="SEDOHEPTULOSE 7-PHOSPHATE ISOMERASE / DNAA INITIATOR-ASSOCIATING FACTOR FOR REPLICATION INITIATION"/>
    <property type="match status" value="1"/>
</dbReference>
<dbReference type="CDD" id="cd05006">
    <property type="entry name" value="SIS_GmhA"/>
    <property type="match status" value="1"/>
</dbReference>
<feature type="domain" description="SIS" evidence="1">
    <location>
        <begin position="34"/>
        <end position="194"/>
    </location>
</feature>
<dbReference type="GO" id="GO:0097367">
    <property type="term" value="F:carbohydrate derivative binding"/>
    <property type="evidence" value="ECO:0007669"/>
    <property type="project" value="InterPro"/>
</dbReference>
<dbReference type="Gene3D" id="3.40.50.10490">
    <property type="entry name" value="Glucose-6-phosphate isomerase like protein, domain 1"/>
    <property type="match status" value="1"/>
</dbReference>
<dbReference type="Proteomes" id="UP000292345">
    <property type="component" value="Unassembled WGS sequence"/>
</dbReference>
<dbReference type="InterPro" id="IPR046348">
    <property type="entry name" value="SIS_dom_sf"/>
</dbReference>
<dbReference type="InterPro" id="IPR035461">
    <property type="entry name" value="GmhA/DiaA"/>
</dbReference>
<organism evidence="2 4">
    <name type="scientific">Pseudoalteromonas rubra</name>
    <dbReference type="NCBI Taxonomy" id="43658"/>
    <lineage>
        <taxon>Bacteria</taxon>
        <taxon>Pseudomonadati</taxon>
        <taxon>Pseudomonadota</taxon>
        <taxon>Gammaproteobacteria</taxon>
        <taxon>Alteromonadales</taxon>
        <taxon>Pseudoalteromonadaceae</taxon>
        <taxon>Pseudoalteromonas</taxon>
    </lineage>
</organism>
<comment type="caution">
    <text evidence="2">The sequence shown here is derived from an EMBL/GenBank/DDBJ whole genome shotgun (WGS) entry which is preliminary data.</text>
</comment>
<proteinExistence type="predicted"/>
<dbReference type="PANTHER" id="PTHR30390:SF6">
    <property type="entry name" value="DNAA INITIATOR-ASSOCIATING PROTEIN DIAA"/>
    <property type="match status" value="1"/>
</dbReference>
<reference evidence="3 5" key="2">
    <citation type="submission" date="2018-01" db="EMBL/GenBank/DDBJ databases">
        <title>Co-occurrence of chitin degradation, pigmentation and bioactivity in marine Pseudoalteromonas.</title>
        <authorList>
            <person name="Paulsen S."/>
            <person name="Gram L."/>
            <person name="Machado H."/>
        </authorList>
    </citation>
    <scope>NUCLEOTIDE SEQUENCE [LARGE SCALE GENOMIC DNA]</scope>
    <source>
        <strain evidence="3 5">S1946</strain>
    </source>
</reference>
<evidence type="ECO:0000313" key="3">
    <source>
        <dbReference type="EMBL" id="RZM85073.1"/>
    </source>
</evidence>